<dbReference type="InterPro" id="IPR002491">
    <property type="entry name" value="ABC_transptr_periplasmic_BD"/>
</dbReference>
<evidence type="ECO:0000256" key="2">
    <source>
        <dbReference type="ARBA" id="ARBA00008814"/>
    </source>
</evidence>
<keyword evidence="4" id="KW-0408">Iron</keyword>
<dbReference type="GO" id="GO:1901678">
    <property type="term" value="P:iron coordination entity transport"/>
    <property type="evidence" value="ECO:0007669"/>
    <property type="project" value="UniProtKB-ARBA"/>
</dbReference>
<keyword evidence="9" id="KW-1185">Reference proteome</keyword>
<dbReference type="Pfam" id="PF01497">
    <property type="entry name" value="Peripla_BP_2"/>
    <property type="match status" value="1"/>
</dbReference>
<dbReference type="GO" id="GO:0030288">
    <property type="term" value="C:outer membrane-bounded periplasmic space"/>
    <property type="evidence" value="ECO:0007669"/>
    <property type="project" value="TreeGrafter"/>
</dbReference>
<evidence type="ECO:0000259" key="7">
    <source>
        <dbReference type="PROSITE" id="PS50983"/>
    </source>
</evidence>
<comment type="subcellular location">
    <subcellularLocation>
        <location evidence="1">Cell envelope</location>
    </subcellularLocation>
</comment>
<keyword evidence="4" id="KW-0410">Iron transport</keyword>
<evidence type="ECO:0000313" key="9">
    <source>
        <dbReference type="Proteomes" id="UP000242447"/>
    </source>
</evidence>
<dbReference type="KEGG" id="kro:BVG79_01268"/>
<sequence length="313" mass="35035">MKSTLLAGLAALCAMPAYAQEMRTITDHSGYEVTYPVAPQRIVSLHDWTTTVMAHELGANLIGSSGRLDNDGNYFIRSARELYGLGFDQIELASVHGDLDMERIATLKPDLIITNVGDTLEYRDQLAQIAPTIMFEPMNGRPPMENYAEFADWLGEGDRFNELKAAYDARIAETKGRFTIDGRAPSYIAIMPNMESGEIRVFRNYGAQSTVLEDLGFTHGAIMDEVPEGRQDANFSPEIVGRLDTDYIFMTHITDRGETRESLMAQLDEIAPGYRDFVPAAQADRFVSMSRFHVYPTTFAAMNYVLEQLDTLQ</sequence>
<feature type="signal peptide" evidence="6">
    <location>
        <begin position="1"/>
        <end position="19"/>
    </location>
</feature>
<dbReference type="RefSeq" id="WP_085786128.1">
    <property type="nucleotide sequence ID" value="NZ_CP019937.1"/>
</dbReference>
<dbReference type="Proteomes" id="UP000242447">
    <property type="component" value="Chromosome"/>
</dbReference>
<reference evidence="8 9" key="1">
    <citation type="submission" date="2017-02" db="EMBL/GenBank/DDBJ databases">
        <title>Ketogulonicigenium robustum SPU B003 Genome sequencing and assembly.</title>
        <authorList>
            <person name="Li Y."/>
            <person name="Liu L."/>
            <person name="Wang C."/>
            <person name="Zhang M."/>
            <person name="Zhang T."/>
            <person name="Zhang Y."/>
        </authorList>
    </citation>
    <scope>NUCLEOTIDE SEQUENCE [LARGE SCALE GENOMIC DNA]</scope>
    <source>
        <strain evidence="8 9">SPU_B003</strain>
    </source>
</reference>
<evidence type="ECO:0000256" key="3">
    <source>
        <dbReference type="ARBA" id="ARBA00022448"/>
    </source>
</evidence>
<keyword evidence="5 6" id="KW-0732">Signal</keyword>
<evidence type="ECO:0000256" key="6">
    <source>
        <dbReference type="SAM" id="SignalP"/>
    </source>
</evidence>
<dbReference type="STRING" id="92947.BVG79_01268"/>
<keyword evidence="3" id="KW-0813">Transport</keyword>
<accession>A0A1W6NZI0</accession>
<name>A0A1W6NZI0_9RHOB</name>
<dbReference type="EMBL" id="CP019937">
    <property type="protein sequence ID" value="ARO14614.1"/>
    <property type="molecule type" value="Genomic_DNA"/>
</dbReference>
<evidence type="ECO:0000256" key="4">
    <source>
        <dbReference type="ARBA" id="ARBA00022496"/>
    </source>
</evidence>
<gene>
    <name evidence="8" type="primary">fhuD</name>
    <name evidence="8" type="ORF">BVG79_01268</name>
</gene>
<comment type="similarity">
    <text evidence="2">Belongs to the bacterial solute-binding protein 8 family.</text>
</comment>
<evidence type="ECO:0000256" key="1">
    <source>
        <dbReference type="ARBA" id="ARBA00004196"/>
    </source>
</evidence>
<dbReference type="PROSITE" id="PS50983">
    <property type="entry name" value="FE_B12_PBP"/>
    <property type="match status" value="1"/>
</dbReference>
<dbReference type="Gene3D" id="3.40.50.1980">
    <property type="entry name" value="Nitrogenase molybdenum iron protein domain"/>
    <property type="match status" value="2"/>
</dbReference>
<proteinExistence type="inferred from homology"/>
<dbReference type="SUPFAM" id="SSF53807">
    <property type="entry name" value="Helical backbone' metal receptor"/>
    <property type="match status" value="1"/>
</dbReference>
<evidence type="ECO:0000256" key="5">
    <source>
        <dbReference type="ARBA" id="ARBA00022729"/>
    </source>
</evidence>
<dbReference type="InterPro" id="IPR051313">
    <property type="entry name" value="Bact_iron-sidero_bind"/>
</dbReference>
<feature type="domain" description="Fe/B12 periplasmic-binding" evidence="7">
    <location>
        <begin position="41"/>
        <end position="313"/>
    </location>
</feature>
<dbReference type="OrthoDB" id="63946at2"/>
<organism evidence="8 9">
    <name type="scientific">Ketogulonicigenium robustum</name>
    <dbReference type="NCBI Taxonomy" id="92947"/>
    <lineage>
        <taxon>Bacteria</taxon>
        <taxon>Pseudomonadati</taxon>
        <taxon>Pseudomonadota</taxon>
        <taxon>Alphaproteobacteria</taxon>
        <taxon>Rhodobacterales</taxon>
        <taxon>Roseobacteraceae</taxon>
        <taxon>Ketogulonicigenium</taxon>
    </lineage>
</organism>
<protein>
    <submittedName>
        <fullName evidence="8">Periplasmic binding protein</fullName>
    </submittedName>
</protein>
<dbReference type="PANTHER" id="PTHR30532:SF1">
    <property type="entry name" value="IRON(3+)-HYDROXAMATE-BINDING PROTEIN FHUD"/>
    <property type="match status" value="1"/>
</dbReference>
<feature type="chain" id="PRO_5012868267" evidence="6">
    <location>
        <begin position="20"/>
        <end position="313"/>
    </location>
</feature>
<dbReference type="AlphaFoldDB" id="A0A1W6NZI0"/>
<dbReference type="PANTHER" id="PTHR30532">
    <property type="entry name" value="IRON III DICITRATE-BINDING PERIPLASMIC PROTEIN"/>
    <property type="match status" value="1"/>
</dbReference>
<keyword evidence="4" id="KW-0406">Ion transport</keyword>
<evidence type="ECO:0000313" key="8">
    <source>
        <dbReference type="EMBL" id="ARO14614.1"/>
    </source>
</evidence>